<evidence type="ECO:0000259" key="3">
    <source>
        <dbReference type="Pfam" id="PF05368"/>
    </source>
</evidence>
<dbReference type="InterPro" id="IPR008030">
    <property type="entry name" value="NmrA-like"/>
</dbReference>
<comment type="caution">
    <text evidence="4">The sequence shown here is derived from an EMBL/GenBank/DDBJ whole genome shotgun (WGS) entry which is preliminary data.</text>
</comment>
<evidence type="ECO:0000313" key="5">
    <source>
        <dbReference type="Proteomes" id="UP001610334"/>
    </source>
</evidence>
<dbReference type="InterPro" id="IPR051164">
    <property type="entry name" value="NmrA-like_oxidored"/>
</dbReference>
<proteinExistence type="inferred from homology"/>
<protein>
    <recommendedName>
        <fullName evidence="3">NmrA-like domain-containing protein</fullName>
    </recommendedName>
</protein>
<organism evidence="4 5">
    <name type="scientific">Aspergillus granulosus</name>
    <dbReference type="NCBI Taxonomy" id="176169"/>
    <lineage>
        <taxon>Eukaryota</taxon>
        <taxon>Fungi</taxon>
        <taxon>Dikarya</taxon>
        <taxon>Ascomycota</taxon>
        <taxon>Pezizomycotina</taxon>
        <taxon>Eurotiomycetes</taxon>
        <taxon>Eurotiomycetidae</taxon>
        <taxon>Eurotiales</taxon>
        <taxon>Aspergillaceae</taxon>
        <taxon>Aspergillus</taxon>
        <taxon>Aspergillus subgen. Nidulantes</taxon>
    </lineage>
</organism>
<comment type="similarity">
    <text evidence="1">Belongs to the NmrA-type oxidoreductase family.</text>
</comment>
<dbReference type="EMBL" id="JBFXLT010000015">
    <property type="protein sequence ID" value="KAL2818009.1"/>
    <property type="molecule type" value="Genomic_DNA"/>
</dbReference>
<dbReference type="Pfam" id="PF05368">
    <property type="entry name" value="NmrA"/>
    <property type="match status" value="1"/>
</dbReference>
<name>A0ABR4HS94_9EURO</name>
<accession>A0ABR4HS94</accession>
<evidence type="ECO:0000313" key="4">
    <source>
        <dbReference type="EMBL" id="KAL2818009.1"/>
    </source>
</evidence>
<dbReference type="PANTHER" id="PTHR42748">
    <property type="entry name" value="NITROGEN METABOLITE REPRESSION PROTEIN NMRA FAMILY MEMBER"/>
    <property type="match status" value="1"/>
</dbReference>
<keyword evidence="2" id="KW-0521">NADP</keyword>
<dbReference type="InterPro" id="IPR036291">
    <property type="entry name" value="NAD(P)-bd_dom_sf"/>
</dbReference>
<feature type="domain" description="NmrA-like" evidence="3">
    <location>
        <begin position="249"/>
        <end position="311"/>
    </location>
</feature>
<keyword evidence="5" id="KW-1185">Reference proteome</keyword>
<dbReference type="Proteomes" id="UP001610334">
    <property type="component" value="Unassembled WGS sequence"/>
</dbReference>
<dbReference type="SUPFAM" id="SSF53474">
    <property type="entry name" value="alpha/beta-Hydrolases"/>
    <property type="match status" value="1"/>
</dbReference>
<evidence type="ECO:0000256" key="2">
    <source>
        <dbReference type="ARBA" id="ARBA00022857"/>
    </source>
</evidence>
<gene>
    <name evidence="4" type="ORF">BJX63DRAFT_429341</name>
</gene>
<reference evidence="4 5" key="1">
    <citation type="submission" date="2024-07" db="EMBL/GenBank/DDBJ databases">
        <title>Section-level genome sequencing and comparative genomics of Aspergillus sections Usti and Cavernicolus.</title>
        <authorList>
            <consortium name="Lawrence Berkeley National Laboratory"/>
            <person name="Nybo J.L."/>
            <person name="Vesth T.C."/>
            <person name="Theobald S."/>
            <person name="Frisvad J.C."/>
            <person name="Larsen T.O."/>
            <person name="Kjaerboelling I."/>
            <person name="Rothschild-Mancinelli K."/>
            <person name="Lyhne E.K."/>
            <person name="Kogle M.E."/>
            <person name="Barry K."/>
            <person name="Clum A."/>
            <person name="Na H."/>
            <person name="Ledsgaard L."/>
            <person name="Lin J."/>
            <person name="Lipzen A."/>
            <person name="Kuo A."/>
            <person name="Riley R."/>
            <person name="Mondo S."/>
            <person name="Labutti K."/>
            <person name="Haridas S."/>
            <person name="Pangalinan J."/>
            <person name="Salamov A.A."/>
            <person name="Simmons B.A."/>
            <person name="Magnuson J.K."/>
            <person name="Chen J."/>
            <person name="Drula E."/>
            <person name="Henrissat B."/>
            <person name="Wiebenga A."/>
            <person name="Lubbers R.J."/>
            <person name="Gomes A.C."/>
            <person name="Makela M.R."/>
            <person name="Stajich J."/>
            <person name="Grigoriev I.V."/>
            <person name="Mortensen U.H."/>
            <person name="De Vries R.P."/>
            <person name="Baker S.E."/>
            <person name="Andersen M.R."/>
        </authorList>
    </citation>
    <scope>NUCLEOTIDE SEQUENCE [LARGE SCALE GENOMIC DNA]</scope>
    <source>
        <strain evidence="4 5">CBS 588.65</strain>
    </source>
</reference>
<dbReference type="InterPro" id="IPR029058">
    <property type="entry name" value="AB_hydrolase_fold"/>
</dbReference>
<dbReference type="Gene3D" id="3.40.50.1820">
    <property type="entry name" value="alpha/beta hydrolase"/>
    <property type="match status" value="1"/>
</dbReference>
<sequence>MSSSTSPFAITELIIDTQHIREYPHATKSANNVLKLVVKRYTPKSDLNPQPGDLTIIGAHGTGFPKELYEPIWEELYTRLKDQGIRIRSIWIADTANQGASGILNGELLGNDPSWLDHARDLLYMSNAESDCWCGPQSWGWATCIRALLSLLHPRLLSSLILMEPVIEKDIHTGKGPAFVKLSLARKDKWPSLEAAEAWFRKQYRNWDPREKHLIEKAKGTDMNWTVLRPTAFFDNLTPDYFGNVFATAWQMTLKGKPLQLTATSDIGFFAARAFQNLEESKGKFFLLAGDELTYDQMAAIFKQKTGKDVPTTLGFLFD</sequence>
<evidence type="ECO:0000256" key="1">
    <source>
        <dbReference type="ARBA" id="ARBA00006328"/>
    </source>
</evidence>
<dbReference type="SUPFAM" id="SSF51735">
    <property type="entry name" value="NAD(P)-binding Rossmann-fold domains"/>
    <property type="match status" value="1"/>
</dbReference>
<dbReference type="PANTHER" id="PTHR42748:SF7">
    <property type="entry name" value="NMRA LIKE REDOX SENSOR 1-RELATED"/>
    <property type="match status" value="1"/>
</dbReference>